<organism evidence="2 3">
    <name type="scientific">Amycolatopsis minnesotensis</name>
    <dbReference type="NCBI Taxonomy" id="337894"/>
    <lineage>
        <taxon>Bacteria</taxon>
        <taxon>Bacillati</taxon>
        <taxon>Actinomycetota</taxon>
        <taxon>Actinomycetes</taxon>
        <taxon>Pseudonocardiales</taxon>
        <taxon>Pseudonocardiaceae</taxon>
        <taxon>Amycolatopsis</taxon>
    </lineage>
</organism>
<evidence type="ECO:0000259" key="1">
    <source>
        <dbReference type="Pfam" id="PF14258"/>
    </source>
</evidence>
<comment type="caution">
    <text evidence="2">The sequence shown here is derived from an EMBL/GenBank/DDBJ whole genome shotgun (WGS) entry which is preliminary data.</text>
</comment>
<accession>A0ABN2RIZ4</accession>
<gene>
    <name evidence="2" type="ORF">GCM10009754_49350</name>
</gene>
<dbReference type="Proteomes" id="UP001501116">
    <property type="component" value="Unassembled WGS sequence"/>
</dbReference>
<feature type="domain" description="DUF4350" evidence="1">
    <location>
        <begin position="46"/>
        <end position="209"/>
    </location>
</feature>
<evidence type="ECO:0000313" key="3">
    <source>
        <dbReference type="Proteomes" id="UP001501116"/>
    </source>
</evidence>
<dbReference type="EMBL" id="BAAANN010000020">
    <property type="protein sequence ID" value="GAA1969828.1"/>
    <property type="molecule type" value="Genomic_DNA"/>
</dbReference>
<dbReference type="Pfam" id="PF14258">
    <property type="entry name" value="DUF4350"/>
    <property type="match status" value="1"/>
</dbReference>
<dbReference type="InterPro" id="IPR025646">
    <property type="entry name" value="DUF4350"/>
</dbReference>
<dbReference type="RefSeq" id="WP_344423307.1">
    <property type="nucleotide sequence ID" value="NZ_BAAANN010000020.1"/>
</dbReference>
<proteinExistence type="predicted"/>
<reference evidence="2 3" key="1">
    <citation type="journal article" date="2019" name="Int. J. Syst. Evol. Microbiol.">
        <title>The Global Catalogue of Microorganisms (GCM) 10K type strain sequencing project: providing services to taxonomists for standard genome sequencing and annotation.</title>
        <authorList>
            <consortium name="The Broad Institute Genomics Platform"/>
            <consortium name="The Broad Institute Genome Sequencing Center for Infectious Disease"/>
            <person name="Wu L."/>
            <person name="Ma J."/>
        </authorList>
    </citation>
    <scope>NUCLEOTIDE SEQUENCE [LARGE SCALE GENOMIC DNA]</scope>
    <source>
        <strain evidence="2 3">JCM 14545</strain>
    </source>
</reference>
<sequence>MTAVSPDARAIWRAARAPLAITALVLLGGIVLALATGGTSRGELDPESAAPTGSRALAALLRNQGVDVVVAATFDDALAAAPGSTVLVTAGGTVRPERLADLRDRAAESVLIAPGQPALDRVLPAVRTYGGPDAAVHAPNCSLPAAAAAGDALTGGQRFLADSRVTTCYGGSVASVRDAHPATLLGDGVALTNQHLGENGNAALAMRLLGARPRLVWYLPVPGDPAFAEGRETITGLLPDGWVFGGVQLAVAAVVFALWRARRLGPVVTEPLPVVVRAAETTEGRARLYRRSGAAGHAAAILREAAVARLATALSMSGDAGPAAVIAAVSVRSGLTAAEISQLLYGEGVRGDADLVRLADDLDALEERIRRS</sequence>
<evidence type="ECO:0000313" key="2">
    <source>
        <dbReference type="EMBL" id="GAA1969828.1"/>
    </source>
</evidence>
<protein>
    <submittedName>
        <fullName evidence="2">DUF4350 domain-containing protein</fullName>
    </submittedName>
</protein>
<name>A0ABN2RIZ4_9PSEU</name>
<keyword evidence="3" id="KW-1185">Reference proteome</keyword>